<dbReference type="Proteomes" id="UP000001686">
    <property type="component" value="Chromosome"/>
</dbReference>
<gene>
    <name evidence="1" type="ordered locus">Kcr_0416</name>
</gene>
<keyword evidence="2" id="KW-1185">Reference proteome</keyword>
<dbReference type="GeneID" id="6093703"/>
<keyword evidence="1" id="KW-0645">Protease</keyword>
<organism evidence="1 2">
    <name type="scientific">Korarchaeum cryptofilum (strain OPF8)</name>
    <dbReference type="NCBI Taxonomy" id="374847"/>
    <lineage>
        <taxon>Archaea</taxon>
        <taxon>Thermoproteota</taxon>
        <taxon>Candidatus Korarchaeia</taxon>
        <taxon>Candidatus Korarchaeales</taxon>
        <taxon>Candidatus Korarchaeaceae</taxon>
        <taxon>Candidatus Korarchaeum</taxon>
    </lineage>
</organism>
<reference evidence="1 2" key="1">
    <citation type="journal article" date="2008" name="Proc. Natl. Acad. Sci. U.S.A.">
        <title>A korarchaeal genome reveals new insights into the evolution of the Archaea.</title>
        <authorList>
            <person name="Elkins J.G."/>
            <person name="Podar M."/>
            <person name="Graham D.E."/>
            <person name="Makarova K.S."/>
            <person name="Wolf Y."/>
            <person name="Randau L."/>
            <person name="Hedlund B.P."/>
            <person name="Brochier-Armanet C."/>
            <person name="Kunin V."/>
            <person name="Anderson I."/>
            <person name="Lapidus A."/>
            <person name="Goltsman E."/>
            <person name="Barry K."/>
            <person name="Koonin E.V."/>
            <person name="Hugenholtz P."/>
            <person name="Kyrpides N."/>
            <person name="Wanner G."/>
            <person name="Richardson P."/>
            <person name="Keller M."/>
            <person name="Stetter K.O."/>
        </authorList>
    </citation>
    <scope>NUCLEOTIDE SEQUENCE [LARGE SCALE GENOMIC DNA]</scope>
    <source>
        <strain evidence="2">OPF8</strain>
    </source>
</reference>
<keyword evidence="1" id="KW-0378">Hydrolase</keyword>
<evidence type="ECO:0000313" key="1">
    <source>
        <dbReference type="EMBL" id="ACB07172.1"/>
    </source>
</evidence>
<dbReference type="eggNOG" id="arCOG03741">
    <property type="taxonomic scope" value="Archaea"/>
</dbReference>
<dbReference type="EnsemblBacteria" id="ACB07172">
    <property type="protein sequence ID" value="ACB07172"/>
    <property type="gene ID" value="Kcr_0416"/>
</dbReference>
<dbReference type="KEGG" id="kcr:Kcr_0416"/>
<evidence type="ECO:0000313" key="2">
    <source>
        <dbReference type="Proteomes" id="UP000001686"/>
    </source>
</evidence>
<proteinExistence type="predicted"/>
<accession>B1L3Z3</accession>
<dbReference type="InParanoid" id="B1L3Z3"/>
<dbReference type="GO" id="GO:0006508">
    <property type="term" value="P:proteolysis"/>
    <property type="evidence" value="ECO:0007669"/>
    <property type="project" value="UniProtKB-KW"/>
</dbReference>
<dbReference type="HOGENOM" id="CLU_145188_1_0_2"/>
<protein>
    <submittedName>
        <fullName evidence="1">Predicted aspartyl protease</fullName>
    </submittedName>
</protein>
<sequence length="76" mass="8351">MASELDLQVTGRYVETAAGRIEQDRSRALIEIEGRSGIAPVLLSDVKVLIGVTTLEVLGLRVDPVTEKLVEWTILF</sequence>
<dbReference type="AlphaFoldDB" id="B1L3Z3"/>
<name>B1L3Z3_KORCO</name>
<dbReference type="GO" id="GO:0008233">
    <property type="term" value="F:peptidase activity"/>
    <property type="evidence" value="ECO:0007669"/>
    <property type="project" value="UniProtKB-KW"/>
</dbReference>
<dbReference type="EMBL" id="CP000968">
    <property type="protein sequence ID" value="ACB07172.1"/>
    <property type="molecule type" value="Genomic_DNA"/>
</dbReference>
<dbReference type="RefSeq" id="WP_012309069.1">
    <property type="nucleotide sequence ID" value="NC_010482.1"/>
</dbReference>